<dbReference type="PANTHER" id="PTHR11742:SF6">
    <property type="entry name" value="MANNOSYL-OLIGOSACCHARIDE ALPHA-1,2-MANNOSIDASE IA-RELATED"/>
    <property type="match status" value="1"/>
</dbReference>
<evidence type="ECO:0000313" key="24">
    <source>
        <dbReference type="WBParaSite" id="TMUE_1000005595.1"/>
    </source>
</evidence>
<keyword evidence="11" id="KW-0333">Golgi apparatus</keyword>
<dbReference type="WBParaSite" id="TMUE_1000005595.1">
    <property type="protein sequence ID" value="TMUE_1000005595.1"/>
    <property type="gene ID" value="WBGene00291093"/>
</dbReference>
<dbReference type="InterPro" id="IPR001382">
    <property type="entry name" value="Glyco_hydro_47"/>
</dbReference>
<evidence type="ECO:0000256" key="8">
    <source>
        <dbReference type="ARBA" id="ARBA00022837"/>
    </source>
</evidence>
<reference evidence="23" key="1">
    <citation type="submission" date="2014-03" db="EMBL/GenBank/DDBJ databases">
        <title>The whipworm genome and dual-species transcriptomics of an intimate host-pathogen interaction.</title>
        <authorList>
            <person name="Foth B.J."/>
            <person name="Tsai I.J."/>
            <person name="Reid A.J."/>
            <person name="Bancroft A.J."/>
            <person name="Nichol S."/>
            <person name="Tracey A."/>
            <person name="Holroyd N."/>
            <person name="Cotton J.A."/>
            <person name="Stanley E.J."/>
            <person name="Zarowiecki M."/>
            <person name="Liu J.Z."/>
            <person name="Huckvale T."/>
            <person name="Cooper P.J."/>
            <person name="Grencis R.K."/>
            <person name="Berriman M."/>
        </authorList>
    </citation>
    <scope>NUCLEOTIDE SEQUENCE [LARGE SCALE GENOMIC DNA]</scope>
    <source>
        <strain evidence="23">Edinburgh</strain>
    </source>
</reference>
<evidence type="ECO:0000256" key="6">
    <source>
        <dbReference type="ARBA" id="ARBA00022723"/>
    </source>
</evidence>
<comment type="subcellular location">
    <subcellularLocation>
        <location evidence="2">Golgi apparatus membrane</location>
        <topology evidence="2">Single-pass type II membrane protein</topology>
    </subcellularLocation>
</comment>
<dbReference type="STRING" id="70415.A0A5S6QES3"/>
<evidence type="ECO:0000256" key="19">
    <source>
        <dbReference type="PIRSR" id="PIRSR601382-2"/>
    </source>
</evidence>
<dbReference type="FunFam" id="1.50.10.10:FF:000017">
    <property type="entry name" value="alpha-1,2-Mannosidase"/>
    <property type="match status" value="1"/>
</dbReference>
<keyword evidence="7 21" id="KW-0378">Hydrolase</keyword>
<feature type="disulfide bond" evidence="20">
    <location>
        <begin position="426"/>
        <end position="457"/>
    </location>
</feature>
<comment type="catalytic activity">
    <reaction evidence="16">
        <text>N(4)-(alpha-D-Man-(1-&gt;2)-alpha-D-Man-(1-&gt;2)-alpha-D-Man-(1-&gt;3)-[alpha-D-Man-(1-&gt;3)-[alpha-D-Man-(1-&gt;2)-alpha-D-Man-(1-&gt;6)]-alpha-D-Man-(1-&gt;6)]-beta-D-Man-(1-&gt;4)-beta-D-GlcNAc-(1-&gt;4)-beta-D-GlcNAc)-L-asparaginyl-[protein] (N-glucan mannose isomer 8A1,2,3B1,3) + 3 H2O = N(4)-(alpha-D-Man-(1-&gt;3)-[alpha-D-Man-(1-&gt;3)-[alpha-D-Man-(1-&gt;6)]-alpha-D-Man-(1-&gt;6)]-beta-D-Man-(1-&gt;4)-beta-D-GlcNAc-(1-&gt;4)-beta-D-GlcNAc)-L-asparaginyl-[protein] (N-glucan mannose isomer 5A1,2) + 3 beta-D-mannose</text>
        <dbReference type="Rhea" id="RHEA:56028"/>
        <dbReference type="Rhea" id="RHEA-COMP:14358"/>
        <dbReference type="Rhea" id="RHEA-COMP:14367"/>
        <dbReference type="ChEBI" id="CHEBI:15377"/>
        <dbReference type="ChEBI" id="CHEBI:28563"/>
        <dbReference type="ChEBI" id="CHEBI:59087"/>
        <dbReference type="ChEBI" id="CHEBI:60628"/>
        <dbReference type="EC" id="3.2.1.113"/>
    </reaction>
</comment>
<dbReference type="InterPro" id="IPR012341">
    <property type="entry name" value="6hp_glycosidase-like_sf"/>
</dbReference>
<evidence type="ECO:0000256" key="15">
    <source>
        <dbReference type="ARBA" id="ARBA00023295"/>
    </source>
</evidence>
<comment type="similarity">
    <text evidence="4 21">Belongs to the glycosyl hydrolase 47 family.</text>
</comment>
<feature type="active site" description="Proton donor" evidence="18">
    <location>
        <position position="471"/>
    </location>
</feature>
<protein>
    <recommendedName>
        <fullName evidence="21">alpha-1,2-Mannosidase</fullName>
        <ecNumber evidence="21">3.2.1.-</ecNumber>
    </recommendedName>
</protein>
<comment type="cofactor">
    <cofactor evidence="1 19">
        <name>Ca(2+)</name>
        <dbReference type="ChEBI" id="CHEBI:29108"/>
    </cofactor>
</comment>
<accession>A0A5S6QES3</accession>
<dbReference type="Proteomes" id="UP000046395">
    <property type="component" value="Unassembled WGS sequence"/>
</dbReference>
<dbReference type="InterPro" id="IPR036026">
    <property type="entry name" value="Seven-hairpin_glycosidases"/>
</dbReference>
<keyword evidence="14" id="KW-0325">Glycoprotein</keyword>
<dbReference type="InterPro" id="IPR050749">
    <property type="entry name" value="Glycosyl_Hydrolase_47"/>
</dbReference>
<evidence type="ECO:0000256" key="2">
    <source>
        <dbReference type="ARBA" id="ARBA00004323"/>
    </source>
</evidence>
<keyword evidence="8 19" id="KW-0106">Calcium</keyword>
<evidence type="ECO:0000256" key="18">
    <source>
        <dbReference type="PIRSR" id="PIRSR601382-1"/>
    </source>
</evidence>
<keyword evidence="23" id="KW-1185">Reference proteome</keyword>
<evidence type="ECO:0000256" key="9">
    <source>
        <dbReference type="ARBA" id="ARBA00022968"/>
    </source>
</evidence>
<name>A0A5S6QES3_TRIMR</name>
<dbReference type="PRINTS" id="PR00747">
    <property type="entry name" value="GLYHDRLASE47"/>
</dbReference>
<keyword evidence="12 22" id="KW-0472">Membrane</keyword>
<evidence type="ECO:0000256" key="3">
    <source>
        <dbReference type="ARBA" id="ARBA00004922"/>
    </source>
</evidence>
<proteinExistence type="inferred from homology"/>
<dbReference type="PANTHER" id="PTHR11742">
    <property type="entry name" value="MANNOSYL-OLIGOSACCHARIDE ALPHA-1,2-MANNOSIDASE-RELATED"/>
    <property type="match status" value="1"/>
</dbReference>
<evidence type="ECO:0000256" key="22">
    <source>
        <dbReference type="SAM" id="Phobius"/>
    </source>
</evidence>
<keyword evidence="5 22" id="KW-0812">Transmembrane</keyword>
<comment type="catalytic activity">
    <reaction evidence="17">
        <text>N(4)-(alpha-D-Man-(1-&gt;2)-alpha-D-Man-(1-&gt;2)-alpha-D-Man-(1-&gt;3)-[alpha-D-Man-(1-&gt;2)-alpha-D-Man-(1-&gt;3)-[alpha-D-Man-(1-&gt;2)-alpha-D-Man-(1-&gt;6)]-alpha-D-Man-(1-&gt;6)]-beta-D-Man-(1-&gt;4)-beta-D-GlcNAc-(1-&gt;4)-beta-D-GlcNAc)-L-asparaginyl-[protein] (N-glucan mannose isomer 9A1,2,3B1,2,3) + 4 H2O = N(4)-(alpha-D-Man-(1-&gt;3)-[alpha-D-Man-(1-&gt;3)-[alpha-D-Man-(1-&gt;6)]-alpha-D-Man-(1-&gt;6)]-beta-D-Man-(1-&gt;4)-beta-D-GlcNAc-(1-&gt;4)-beta-D-GlcNAc)-L-asparaginyl-[protein] (N-glucan mannose isomer 5A1,2) + 4 beta-D-mannose</text>
        <dbReference type="Rhea" id="RHEA:56008"/>
        <dbReference type="Rhea" id="RHEA-COMP:14356"/>
        <dbReference type="Rhea" id="RHEA-COMP:14367"/>
        <dbReference type="ChEBI" id="CHEBI:15377"/>
        <dbReference type="ChEBI" id="CHEBI:28563"/>
        <dbReference type="ChEBI" id="CHEBI:59087"/>
        <dbReference type="ChEBI" id="CHEBI:139493"/>
        <dbReference type="EC" id="3.2.1.113"/>
    </reaction>
</comment>
<feature type="transmembrane region" description="Helical" evidence="22">
    <location>
        <begin position="25"/>
        <end position="44"/>
    </location>
</feature>
<keyword evidence="15 21" id="KW-0326">Glycosidase</keyword>
<evidence type="ECO:0000313" key="23">
    <source>
        <dbReference type="Proteomes" id="UP000046395"/>
    </source>
</evidence>
<evidence type="ECO:0000256" key="7">
    <source>
        <dbReference type="ARBA" id="ARBA00022801"/>
    </source>
</evidence>
<sequence>MMGIERSCFVCRVFFRRRRGLMRNVLKASGLAVIVMCSLFMIYLTSSDRQTVAVSFPVASQLDSFEHIAFLKNISDNDVVLPMPAGAKNRARQRETGATPSSEQKHAFCRAVHSDVFDRLENPTEVSTKLHKLLVAYNCSKQRRDKVVEMFKFAWDGYAANAWGENEVRPVTRTPHRMSVFGNNKLGLTIVDGMDTAYLMGLKDRFEAGKKWIMENLNFASAKGSLSVFETTIRFVAGLLSCYALTKDPIFVQKAAEVADALLPAFNTSTGIPYSLIEMERKMGRSWFWVTSGSSILAEFGTLHLEFEYLSILTGNPVYFEKVNKIRQFLNKMKKFDGLYSNYVNPNTGAWGIKHVSTNALGDSFYEYLLKSWLITGKRDTLAKSMYDEAIEAIVSNLVMRSKGGLAFFGEIKSNRRTFRMDHLGCFIGGMFALHTMYDETANITYRKLAREITRTCHETYIRTATRLGPEAFSFSDETEATTKNANEKYYILRPEVLESYFYLWRATKDPMYQEWAWDAAVAIEKYCKAAAGYSGIKNVYAENPELDDVQQSFFLSETLKYLYLIFSPADELSLDKWVLNTEAHPFPVRLSDENLRIYN</sequence>
<dbReference type="GO" id="GO:0005783">
    <property type="term" value="C:endoplasmic reticulum"/>
    <property type="evidence" value="ECO:0007669"/>
    <property type="project" value="TreeGrafter"/>
</dbReference>
<feature type="active site" evidence="18">
    <location>
        <position position="496"/>
    </location>
</feature>
<feature type="active site" description="Proton donor" evidence="18">
    <location>
        <position position="230"/>
    </location>
</feature>
<evidence type="ECO:0000256" key="13">
    <source>
        <dbReference type="ARBA" id="ARBA00023157"/>
    </source>
</evidence>
<evidence type="ECO:0000256" key="11">
    <source>
        <dbReference type="ARBA" id="ARBA00023034"/>
    </source>
</evidence>
<dbReference type="GO" id="GO:0006491">
    <property type="term" value="P:N-glycan processing"/>
    <property type="evidence" value="ECO:0007669"/>
    <property type="project" value="UniProtKB-ARBA"/>
</dbReference>
<dbReference type="WBParaSite" id="TMUE_1000005595.2">
    <property type="protein sequence ID" value="TMUE_1000005595.2"/>
    <property type="gene ID" value="WBGene00291093"/>
</dbReference>
<evidence type="ECO:0000256" key="10">
    <source>
        <dbReference type="ARBA" id="ARBA00022989"/>
    </source>
</evidence>
<dbReference type="SUPFAM" id="SSF48225">
    <property type="entry name" value="Seven-hairpin glycosidases"/>
    <property type="match status" value="1"/>
</dbReference>
<dbReference type="Gene3D" id="1.50.10.10">
    <property type="match status" value="1"/>
</dbReference>
<keyword evidence="6 19" id="KW-0479">Metal-binding</keyword>
<dbReference type="GO" id="GO:0005509">
    <property type="term" value="F:calcium ion binding"/>
    <property type="evidence" value="ECO:0007669"/>
    <property type="project" value="InterPro"/>
</dbReference>
<comment type="pathway">
    <text evidence="3">Protein modification; protein glycosylation.</text>
</comment>
<dbReference type="Pfam" id="PF01532">
    <property type="entry name" value="Glyco_hydro_47"/>
    <property type="match status" value="1"/>
</dbReference>
<organism evidence="23 24">
    <name type="scientific">Trichuris muris</name>
    <name type="common">Mouse whipworm</name>
    <dbReference type="NCBI Taxonomy" id="70415"/>
    <lineage>
        <taxon>Eukaryota</taxon>
        <taxon>Metazoa</taxon>
        <taxon>Ecdysozoa</taxon>
        <taxon>Nematoda</taxon>
        <taxon>Enoplea</taxon>
        <taxon>Dorylaimia</taxon>
        <taxon>Trichinellida</taxon>
        <taxon>Trichuridae</taxon>
        <taxon>Trichuris</taxon>
    </lineage>
</organism>
<evidence type="ECO:0000256" key="5">
    <source>
        <dbReference type="ARBA" id="ARBA00022692"/>
    </source>
</evidence>
<evidence type="ECO:0000256" key="20">
    <source>
        <dbReference type="PIRSR" id="PIRSR601382-3"/>
    </source>
</evidence>
<evidence type="ECO:0000256" key="14">
    <source>
        <dbReference type="ARBA" id="ARBA00023180"/>
    </source>
</evidence>
<dbReference type="GO" id="GO:0004571">
    <property type="term" value="F:mannosyl-oligosaccharide 1,2-alpha-mannosidase activity"/>
    <property type="evidence" value="ECO:0007669"/>
    <property type="project" value="UniProtKB-EC"/>
</dbReference>
<dbReference type="AlphaFoldDB" id="A0A5S6QES3"/>
<reference evidence="24" key="2">
    <citation type="submission" date="2019-12" db="UniProtKB">
        <authorList>
            <consortium name="WormBaseParasite"/>
        </authorList>
    </citation>
    <scope>IDENTIFICATION</scope>
</reference>
<keyword evidence="9" id="KW-0735">Signal-anchor</keyword>
<evidence type="ECO:0000256" key="1">
    <source>
        <dbReference type="ARBA" id="ARBA00001913"/>
    </source>
</evidence>
<evidence type="ECO:0000256" key="17">
    <source>
        <dbReference type="ARBA" id="ARBA00048605"/>
    </source>
</evidence>
<evidence type="ECO:0000256" key="16">
    <source>
        <dbReference type="ARBA" id="ARBA00047669"/>
    </source>
</evidence>
<keyword evidence="10 22" id="KW-1133">Transmembrane helix</keyword>
<dbReference type="GO" id="GO:0000139">
    <property type="term" value="C:Golgi membrane"/>
    <property type="evidence" value="ECO:0007669"/>
    <property type="project" value="UniProtKB-SubCell"/>
</dbReference>
<keyword evidence="13 20" id="KW-1015">Disulfide bond</keyword>
<feature type="active site" evidence="18">
    <location>
        <position position="363"/>
    </location>
</feature>
<dbReference type="GO" id="GO:0005975">
    <property type="term" value="P:carbohydrate metabolic process"/>
    <property type="evidence" value="ECO:0007669"/>
    <property type="project" value="InterPro"/>
</dbReference>
<evidence type="ECO:0000256" key="4">
    <source>
        <dbReference type="ARBA" id="ARBA00007658"/>
    </source>
</evidence>
<feature type="binding site" evidence="19">
    <location>
        <position position="582"/>
    </location>
    <ligand>
        <name>Ca(2+)</name>
        <dbReference type="ChEBI" id="CHEBI:29108"/>
    </ligand>
</feature>
<dbReference type="EC" id="3.2.1.-" evidence="21"/>
<evidence type="ECO:0000256" key="21">
    <source>
        <dbReference type="RuleBase" id="RU361193"/>
    </source>
</evidence>
<evidence type="ECO:0000256" key="12">
    <source>
        <dbReference type="ARBA" id="ARBA00023136"/>
    </source>
</evidence>